<gene>
    <name evidence="3" type="ORF">IF129_10670</name>
</gene>
<evidence type="ECO:0000256" key="2">
    <source>
        <dbReference type="SAM" id="SignalP"/>
    </source>
</evidence>
<reference evidence="3" key="1">
    <citation type="submission" date="2020-09" db="EMBL/GenBank/DDBJ databases">
        <title>Secondary metabolite and genome analysis of marine Streptomyces chumphonensis KK1-2T.</title>
        <authorList>
            <person name="Phongsopitanun W."/>
            <person name="Kanchanasin P."/>
            <person name="Pittayakhajonwut P."/>
            <person name="Suwanborirux K."/>
            <person name="Tanasupawat S."/>
        </authorList>
    </citation>
    <scope>NUCLEOTIDE SEQUENCE</scope>
    <source>
        <strain evidence="3">KK1-2</strain>
    </source>
</reference>
<dbReference type="EMBL" id="JACXYU010000004">
    <property type="protein sequence ID" value="MBD3932017.1"/>
    <property type="molecule type" value="Genomic_DNA"/>
</dbReference>
<keyword evidence="2" id="KW-0732">Signal</keyword>
<evidence type="ECO:0000313" key="4">
    <source>
        <dbReference type="Proteomes" id="UP000632289"/>
    </source>
</evidence>
<dbReference type="Proteomes" id="UP000632289">
    <property type="component" value="Unassembled WGS sequence"/>
</dbReference>
<comment type="caution">
    <text evidence="3">The sequence shown here is derived from an EMBL/GenBank/DDBJ whole genome shotgun (WGS) entry which is preliminary data.</text>
</comment>
<protein>
    <recommendedName>
        <fullName evidence="5">Lipoprotein</fullName>
    </recommendedName>
</protein>
<evidence type="ECO:0008006" key="5">
    <source>
        <dbReference type="Google" id="ProtNLM"/>
    </source>
</evidence>
<name>A0A927F0B0_9ACTN</name>
<feature type="chain" id="PRO_5039723645" description="Lipoprotein" evidence="2">
    <location>
        <begin position="21"/>
        <end position="235"/>
    </location>
</feature>
<proteinExistence type="predicted"/>
<dbReference type="AlphaFoldDB" id="A0A927F0B0"/>
<keyword evidence="4" id="KW-1185">Reference proteome</keyword>
<feature type="region of interest" description="Disordered" evidence="1">
    <location>
        <begin position="28"/>
        <end position="63"/>
    </location>
</feature>
<dbReference type="RefSeq" id="WP_191209320.1">
    <property type="nucleotide sequence ID" value="NZ_BAABKL010000050.1"/>
</dbReference>
<sequence>MPLLLACAALLGVVAGVAGGYTVQADREPAATPPLSQPGLAYPAEPLPKDEEPEPLTAEEDPRVRTEGDLRRLLLRKPGGAEYDRVRGFHQSWVPLADYVMNYTDPRGAFHAMLGYSFRRAVVTHWEEENAYVTISLVQFRDDTAVGSIDHLETQQGYLSDTDQADNRGTALPGSGNGRVWVYDEPYKEEGSVPVYEARCLARRGDIVMELFYSSPDPIDEDAVLELSARQVERL</sequence>
<accession>A0A927F0B0</accession>
<feature type="signal peptide" evidence="2">
    <location>
        <begin position="1"/>
        <end position="20"/>
    </location>
</feature>
<evidence type="ECO:0000313" key="3">
    <source>
        <dbReference type="EMBL" id="MBD3932017.1"/>
    </source>
</evidence>
<organism evidence="3 4">
    <name type="scientific">Streptomyces chumphonensis</name>
    <dbReference type="NCBI Taxonomy" id="1214925"/>
    <lineage>
        <taxon>Bacteria</taxon>
        <taxon>Bacillati</taxon>
        <taxon>Actinomycetota</taxon>
        <taxon>Actinomycetes</taxon>
        <taxon>Kitasatosporales</taxon>
        <taxon>Streptomycetaceae</taxon>
        <taxon>Streptomyces</taxon>
    </lineage>
</organism>
<evidence type="ECO:0000256" key="1">
    <source>
        <dbReference type="SAM" id="MobiDB-lite"/>
    </source>
</evidence>